<dbReference type="SUPFAM" id="SSF53474">
    <property type="entry name" value="alpha/beta-Hydrolases"/>
    <property type="match status" value="1"/>
</dbReference>
<evidence type="ECO:0000313" key="3">
    <source>
        <dbReference type="EMBL" id="USD20179.1"/>
    </source>
</evidence>
<dbReference type="Gene3D" id="3.40.50.1820">
    <property type="entry name" value="alpha/beta hydrolase"/>
    <property type="match status" value="1"/>
</dbReference>
<dbReference type="Proteomes" id="UP001055658">
    <property type="component" value="Chromosome"/>
</dbReference>
<evidence type="ECO:0000259" key="2">
    <source>
        <dbReference type="Pfam" id="PF07859"/>
    </source>
</evidence>
<organism evidence="3 4">
    <name type="scientific">Microbulbifer variabilis</name>
    <dbReference type="NCBI Taxonomy" id="266805"/>
    <lineage>
        <taxon>Bacteria</taxon>
        <taxon>Pseudomonadati</taxon>
        <taxon>Pseudomonadota</taxon>
        <taxon>Gammaproteobacteria</taxon>
        <taxon>Cellvibrionales</taxon>
        <taxon>Microbulbiferaceae</taxon>
        <taxon>Microbulbifer</taxon>
    </lineage>
</organism>
<proteinExistence type="predicted"/>
<dbReference type="Pfam" id="PF07859">
    <property type="entry name" value="Abhydrolase_3"/>
    <property type="match status" value="1"/>
</dbReference>
<evidence type="ECO:0000256" key="1">
    <source>
        <dbReference type="ARBA" id="ARBA00022801"/>
    </source>
</evidence>
<reference evidence="3" key="1">
    <citation type="submission" date="2022-02" db="EMBL/GenBank/DDBJ databases">
        <title>Coral-associated bacteria.</title>
        <authorList>
            <person name="Tang K."/>
            <person name="Wang X."/>
        </authorList>
    </citation>
    <scope>NUCLEOTIDE SEQUENCE</scope>
    <source>
        <strain evidence="3">SCSIO 43006</strain>
    </source>
</reference>
<dbReference type="GO" id="GO:0016787">
    <property type="term" value="F:hydrolase activity"/>
    <property type="evidence" value="ECO:0007669"/>
    <property type="project" value="UniProtKB-KW"/>
</dbReference>
<evidence type="ECO:0000313" key="4">
    <source>
        <dbReference type="Proteomes" id="UP001055658"/>
    </source>
</evidence>
<accession>A0ABY4V7D2</accession>
<dbReference type="InterPro" id="IPR013094">
    <property type="entry name" value="AB_hydrolase_3"/>
</dbReference>
<dbReference type="InterPro" id="IPR029058">
    <property type="entry name" value="AB_hydrolase_fold"/>
</dbReference>
<dbReference type="PANTHER" id="PTHR48081">
    <property type="entry name" value="AB HYDROLASE SUPERFAMILY PROTEIN C4A8.06C"/>
    <property type="match status" value="1"/>
</dbReference>
<keyword evidence="4" id="KW-1185">Reference proteome</keyword>
<protein>
    <submittedName>
        <fullName evidence="3">Alpha/beta hydrolase</fullName>
    </submittedName>
</protein>
<dbReference type="EMBL" id="CP092418">
    <property type="protein sequence ID" value="USD20179.1"/>
    <property type="molecule type" value="Genomic_DNA"/>
</dbReference>
<sequence length="347" mass="38848">MVEKIDEAISVQPFPIEIPYRQYQATRYGKIMAYTVDSQFSQAIEKFRALLESIEPIAVGDVATRREVGEHVLREVFQTHPMPTDVSIEDFLVKLPDESSILLRWYCKQNSTPGSAVLYLHGGGLIFNDVGIYDRLVANYVSKSGVPFLSVDYRKAPEYPYPTPIEDCYSALCWLHKNAKLLQVDPNRLAVMGDSAGGGLSAALTILSRDRNGPSLAKQILIYPMLDDRNTVEDPKLAPYVLWTNDDNLTAWQAYLGETMGTSKVTAVAAPAHLKNAKGLPSAYIEIGELDIFRNENIEYARLLANDEVSTEFHLRPGVNHAWEVFTPTIPISIRAMDDRIRVIQSV</sequence>
<dbReference type="InterPro" id="IPR050300">
    <property type="entry name" value="GDXG_lipolytic_enzyme"/>
</dbReference>
<dbReference type="PANTHER" id="PTHR48081:SF8">
    <property type="entry name" value="ALPHA_BETA HYDROLASE FOLD-3 DOMAIN-CONTAINING PROTEIN-RELATED"/>
    <property type="match status" value="1"/>
</dbReference>
<name>A0ABY4V7D2_9GAMM</name>
<feature type="domain" description="Alpha/beta hydrolase fold-3" evidence="2">
    <location>
        <begin position="117"/>
        <end position="323"/>
    </location>
</feature>
<gene>
    <name evidence="3" type="ORF">MJO52_13945</name>
</gene>
<dbReference type="RefSeq" id="WP_252082319.1">
    <property type="nucleotide sequence ID" value="NZ_CP092418.1"/>
</dbReference>
<keyword evidence="1 3" id="KW-0378">Hydrolase</keyword>